<proteinExistence type="predicted"/>
<protein>
    <submittedName>
        <fullName evidence="1">Dephospho-CoA kinase</fullName>
        <ecNumber evidence="1">2.7.1.24</ecNumber>
    </submittedName>
</protein>
<dbReference type="Pfam" id="PF21448">
    <property type="entry name" value="DNMK"/>
    <property type="match status" value="1"/>
</dbReference>
<dbReference type="GO" id="GO:0004140">
    <property type="term" value="F:dephospho-CoA kinase activity"/>
    <property type="evidence" value="ECO:0007669"/>
    <property type="project" value="UniProtKB-EC"/>
</dbReference>
<dbReference type="InterPro" id="IPR048444">
    <property type="entry name" value="DNMK"/>
</dbReference>
<keyword evidence="1" id="KW-0418">Kinase</keyword>
<evidence type="ECO:0000313" key="2">
    <source>
        <dbReference type="Proteomes" id="UP000502041"/>
    </source>
</evidence>
<accession>A0A6H2H8B1</accession>
<dbReference type="EMBL" id="CP051461">
    <property type="protein sequence ID" value="QJC56108.1"/>
    <property type="molecule type" value="Genomic_DNA"/>
</dbReference>
<keyword evidence="1" id="KW-0808">Transferase</keyword>
<name>A0A6H2H8B1_9BURK</name>
<reference evidence="1 2" key="1">
    <citation type="submission" date="2020-04" db="EMBL/GenBank/DDBJ databases">
        <title>Complete genome of a Psychrophilic, Marine, Gas Vacuolate Bacterium Polaromonas vacuolata KCTC 22033T.</title>
        <authorList>
            <person name="Hwang K."/>
            <person name="Kim K.M."/>
        </authorList>
    </citation>
    <scope>NUCLEOTIDE SEQUENCE [LARGE SCALE GENOMIC DNA]</scope>
    <source>
        <strain evidence="1 2">KCTC 22033</strain>
    </source>
</reference>
<evidence type="ECO:0000313" key="1">
    <source>
        <dbReference type="EMBL" id="QJC56108.1"/>
    </source>
</evidence>
<dbReference type="Proteomes" id="UP000502041">
    <property type="component" value="Chromosome"/>
</dbReference>
<dbReference type="AlphaFoldDB" id="A0A6H2H8B1"/>
<sequence>MNPDLKKYKIIGLSGPACSGKDTVADLLVTHAGFHKISFADALRAEVANAFLIDQVFLTQRETKEQPMRCLALSRCLDQNFAISMAGVCMETDPQFDVDAPRSPRQIMQWWGTDYRRHQQEDYWVSKAENEIRQLYQQQGFSNRVVLADCRFADEAAMVRELGGQIWQIKRDGTHVMPGAHVSEVSGAEFQPDVILNNNHTVEHLCECALEAYWTSFTGLAPGSLKVQIDAPKEAA</sequence>
<keyword evidence="2" id="KW-1185">Reference proteome</keyword>
<dbReference type="SUPFAM" id="SSF52540">
    <property type="entry name" value="P-loop containing nucleoside triphosphate hydrolases"/>
    <property type="match status" value="1"/>
</dbReference>
<dbReference type="RefSeq" id="WP_168921861.1">
    <property type="nucleotide sequence ID" value="NZ_CP051461.1"/>
</dbReference>
<dbReference type="InterPro" id="IPR027417">
    <property type="entry name" value="P-loop_NTPase"/>
</dbReference>
<dbReference type="Gene3D" id="3.40.50.300">
    <property type="entry name" value="P-loop containing nucleotide triphosphate hydrolases"/>
    <property type="match status" value="2"/>
</dbReference>
<organism evidence="1 2">
    <name type="scientific">Polaromonas vacuolata</name>
    <dbReference type="NCBI Taxonomy" id="37448"/>
    <lineage>
        <taxon>Bacteria</taxon>
        <taxon>Pseudomonadati</taxon>
        <taxon>Pseudomonadota</taxon>
        <taxon>Betaproteobacteria</taxon>
        <taxon>Burkholderiales</taxon>
        <taxon>Comamonadaceae</taxon>
        <taxon>Polaromonas</taxon>
    </lineage>
</organism>
<gene>
    <name evidence="1" type="primary">coaE_2</name>
    <name evidence="1" type="ORF">HC248_01394</name>
</gene>
<dbReference type="EC" id="2.7.1.24" evidence="1"/>
<dbReference type="KEGG" id="pvac:HC248_01394"/>